<name>A0A183DWN1_9BILA</name>
<evidence type="ECO:0000256" key="7">
    <source>
        <dbReference type="ARBA" id="ARBA00022643"/>
    </source>
</evidence>
<sequence>LSVITRVYVVHDFDFLPNFNPKILMTACGHVAGAAYFYQPPVSFIRPYEAKSMGVSLHAKYGGHFAYRAVVIFPEVHLPNDFEEEKAKKVLNTTMEEAEVVELFNKDWQDGRYRDCGGPVERYSPTQLQYFSESPPKRWSLIAHWFTEDVVMWVKHIIYFVKKVCDVFI</sequence>
<dbReference type="PANTHER" id="PTHR31457">
    <property type="entry name" value="METHYLMALONIC ACIDURIA AND HOMOCYSTINURIA TYPE C PROTEIN"/>
    <property type="match status" value="1"/>
</dbReference>
<dbReference type="AlphaFoldDB" id="A0A183DWN1"/>
<reference evidence="12" key="1">
    <citation type="submission" date="2016-06" db="UniProtKB">
        <authorList>
            <consortium name="WormBaseParasite"/>
        </authorList>
    </citation>
    <scope>IDENTIFICATION</scope>
</reference>
<comment type="cofactor">
    <cofactor evidence="1">
        <name>FMN</name>
        <dbReference type="ChEBI" id="CHEBI:58210"/>
    </cofactor>
</comment>
<evidence type="ECO:0000256" key="2">
    <source>
        <dbReference type="ARBA" id="ARBA00001974"/>
    </source>
</evidence>
<evidence type="ECO:0000256" key="3">
    <source>
        <dbReference type="ARBA" id="ARBA00004496"/>
    </source>
</evidence>
<evidence type="ECO:0000256" key="1">
    <source>
        <dbReference type="ARBA" id="ARBA00001917"/>
    </source>
</evidence>
<comment type="subcellular location">
    <subcellularLocation>
        <location evidence="3">Cytoplasm</location>
    </subcellularLocation>
</comment>
<keyword evidence="7" id="KW-0288">FMN</keyword>
<accession>A0A183DWN1</accession>
<protein>
    <recommendedName>
        <fullName evidence="11">Cyanocobalamin reductase (cyanide-eliminating)</fullName>
    </recommendedName>
</protein>
<organism evidence="12">
    <name type="scientific">Gongylonema pulchrum</name>
    <dbReference type="NCBI Taxonomy" id="637853"/>
    <lineage>
        <taxon>Eukaryota</taxon>
        <taxon>Metazoa</taxon>
        <taxon>Ecdysozoa</taxon>
        <taxon>Nematoda</taxon>
        <taxon>Chromadorea</taxon>
        <taxon>Rhabditida</taxon>
        <taxon>Spirurina</taxon>
        <taxon>Spiruromorpha</taxon>
        <taxon>Spiruroidea</taxon>
        <taxon>Gongylonematidae</taxon>
        <taxon>Gongylonema</taxon>
    </lineage>
</organism>
<evidence type="ECO:0000256" key="5">
    <source>
        <dbReference type="ARBA" id="ARBA00022490"/>
    </source>
</evidence>
<dbReference type="InterPro" id="IPR032037">
    <property type="entry name" value="MMACHC"/>
</dbReference>
<comment type="similarity">
    <text evidence="4">Belongs to the MMACHC family.</text>
</comment>
<evidence type="ECO:0000313" key="12">
    <source>
        <dbReference type="WBParaSite" id="GPUH_0001313601-mRNA-1"/>
    </source>
</evidence>
<evidence type="ECO:0000256" key="4">
    <source>
        <dbReference type="ARBA" id="ARBA00007762"/>
    </source>
</evidence>
<dbReference type="GO" id="GO:0009235">
    <property type="term" value="P:cobalamin metabolic process"/>
    <property type="evidence" value="ECO:0007669"/>
    <property type="project" value="TreeGrafter"/>
</dbReference>
<proteinExistence type="inferred from homology"/>
<keyword evidence="10" id="KW-0560">Oxidoreductase</keyword>
<evidence type="ECO:0000256" key="6">
    <source>
        <dbReference type="ARBA" id="ARBA00022630"/>
    </source>
</evidence>
<keyword evidence="6" id="KW-0285">Flavoprotein</keyword>
<evidence type="ECO:0000256" key="9">
    <source>
        <dbReference type="ARBA" id="ARBA00022857"/>
    </source>
</evidence>
<evidence type="ECO:0000256" key="8">
    <source>
        <dbReference type="ARBA" id="ARBA00022827"/>
    </source>
</evidence>
<keyword evidence="9" id="KW-0521">NADP</keyword>
<dbReference type="WBParaSite" id="GPUH_0001313601-mRNA-1">
    <property type="protein sequence ID" value="GPUH_0001313601-mRNA-1"/>
    <property type="gene ID" value="GPUH_0001313601"/>
</dbReference>
<dbReference type="GO" id="GO:0032451">
    <property type="term" value="F:demethylase activity"/>
    <property type="evidence" value="ECO:0007669"/>
    <property type="project" value="TreeGrafter"/>
</dbReference>
<dbReference type="GO" id="GO:0005737">
    <property type="term" value="C:cytoplasm"/>
    <property type="evidence" value="ECO:0007669"/>
    <property type="project" value="UniProtKB-SubCell"/>
</dbReference>
<evidence type="ECO:0000256" key="10">
    <source>
        <dbReference type="ARBA" id="ARBA00023002"/>
    </source>
</evidence>
<dbReference type="GO" id="GO:0033787">
    <property type="term" value="F:cyanocobalamin reductase (cyanide-eliminating) (NADP+) activity"/>
    <property type="evidence" value="ECO:0007669"/>
    <property type="project" value="TreeGrafter"/>
</dbReference>
<comment type="cofactor">
    <cofactor evidence="2">
        <name>FAD</name>
        <dbReference type="ChEBI" id="CHEBI:57692"/>
    </cofactor>
</comment>
<dbReference type="PANTHER" id="PTHR31457:SF2">
    <property type="entry name" value="CYANOCOBALAMIN REDUCTASE _ ALKYLCOBALAMIN DEALKYLASE"/>
    <property type="match status" value="1"/>
</dbReference>
<keyword evidence="5" id="KW-0963">Cytoplasm</keyword>
<dbReference type="GO" id="GO:0071949">
    <property type="term" value="F:FAD binding"/>
    <property type="evidence" value="ECO:0007669"/>
    <property type="project" value="TreeGrafter"/>
</dbReference>
<evidence type="ECO:0000256" key="11">
    <source>
        <dbReference type="ARBA" id="ARBA00031313"/>
    </source>
</evidence>
<keyword evidence="8" id="KW-0274">FAD</keyword>
<dbReference type="Pfam" id="PF16690">
    <property type="entry name" value="MMACHC"/>
    <property type="match status" value="1"/>
</dbReference>